<dbReference type="Gene3D" id="1.10.287.110">
    <property type="entry name" value="DnaJ domain"/>
    <property type="match status" value="1"/>
</dbReference>
<keyword evidence="2" id="KW-0346">Stress response</keyword>
<keyword evidence="6" id="KW-1185">Reference proteome</keyword>
<evidence type="ECO:0000256" key="1">
    <source>
        <dbReference type="ARBA" id="ARBA00022705"/>
    </source>
</evidence>
<accession>A0A561DEQ9</accession>
<name>A0A561DEQ9_9BACI</name>
<evidence type="ECO:0000259" key="4">
    <source>
        <dbReference type="PROSITE" id="PS50076"/>
    </source>
</evidence>
<proteinExistence type="predicted"/>
<keyword evidence="1" id="KW-0235">DNA replication</keyword>
<evidence type="ECO:0000313" key="5">
    <source>
        <dbReference type="EMBL" id="TWE01874.1"/>
    </source>
</evidence>
<dbReference type="InterPro" id="IPR036869">
    <property type="entry name" value="J_dom_sf"/>
</dbReference>
<dbReference type="GO" id="GO:0006260">
    <property type="term" value="P:DNA replication"/>
    <property type="evidence" value="ECO:0007669"/>
    <property type="project" value="UniProtKB-KW"/>
</dbReference>
<gene>
    <name evidence="5" type="ORF">FB550_105243</name>
</gene>
<dbReference type="InterPro" id="IPR001623">
    <property type="entry name" value="DnaJ_domain"/>
</dbReference>
<feature type="domain" description="J" evidence="4">
    <location>
        <begin position="209"/>
        <end position="263"/>
    </location>
</feature>
<organism evidence="5 6">
    <name type="scientific">Neobacillus bataviensis</name>
    <dbReference type="NCBI Taxonomy" id="220685"/>
    <lineage>
        <taxon>Bacteria</taxon>
        <taxon>Bacillati</taxon>
        <taxon>Bacillota</taxon>
        <taxon>Bacilli</taxon>
        <taxon>Bacillales</taxon>
        <taxon>Bacillaceae</taxon>
        <taxon>Neobacillus</taxon>
    </lineage>
</organism>
<evidence type="ECO:0000256" key="3">
    <source>
        <dbReference type="SAM" id="Coils"/>
    </source>
</evidence>
<feature type="coiled-coil region" evidence="3">
    <location>
        <begin position="114"/>
        <end position="180"/>
    </location>
</feature>
<protein>
    <recommendedName>
        <fullName evidence="4">J domain-containing protein</fullName>
    </recommendedName>
</protein>
<evidence type="ECO:0000256" key="2">
    <source>
        <dbReference type="ARBA" id="ARBA00023016"/>
    </source>
</evidence>
<reference evidence="5 6" key="1">
    <citation type="submission" date="2019-06" db="EMBL/GenBank/DDBJ databases">
        <title>Sorghum-associated microbial communities from plants grown in Nebraska, USA.</title>
        <authorList>
            <person name="Schachtman D."/>
        </authorList>
    </citation>
    <scope>NUCLEOTIDE SEQUENCE [LARGE SCALE GENOMIC DNA]</scope>
    <source>
        <strain evidence="5 6">2482</strain>
    </source>
</reference>
<dbReference type="RefSeq" id="WP_144565284.1">
    <property type="nucleotide sequence ID" value="NZ_VIVN01000005.1"/>
</dbReference>
<sequence length="263" mass="30487">MNTDQAFDFLKAAGVSDDICVETVRRWLRERKIKYEAKGAFQQTDYILQDTDQAINLLNDAGVSASMGIQVVQRWLYEGKIQKVGNGNQLTEYISNVKNPKHLIKPPSEQDKLIRELKAKVKVQDDHIKELEELHKSSVKTIIQQRNKLQKEILNLELEKNELQKEMRKVLKENIELNSELLYLKEKLSKQGKKVPDRAQTTPPAQRLDFRQKLGLSKTASEKEVLTRYKKLLKITHPDQGGNAVVFHYVKTDYDQFKNSLQE</sequence>
<dbReference type="SUPFAM" id="SSF46565">
    <property type="entry name" value="Chaperone J-domain"/>
    <property type="match status" value="1"/>
</dbReference>
<dbReference type="AlphaFoldDB" id="A0A561DEQ9"/>
<keyword evidence="3" id="KW-0175">Coiled coil</keyword>
<dbReference type="Proteomes" id="UP000319671">
    <property type="component" value="Unassembled WGS sequence"/>
</dbReference>
<comment type="caution">
    <text evidence="5">The sequence shown here is derived from an EMBL/GenBank/DDBJ whole genome shotgun (WGS) entry which is preliminary data.</text>
</comment>
<dbReference type="PROSITE" id="PS50076">
    <property type="entry name" value="DNAJ_2"/>
    <property type="match status" value="1"/>
</dbReference>
<dbReference type="EMBL" id="VIVN01000005">
    <property type="protein sequence ID" value="TWE01874.1"/>
    <property type="molecule type" value="Genomic_DNA"/>
</dbReference>
<evidence type="ECO:0000313" key="6">
    <source>
        <dbReference type="Proteomes" id="UP000319671"/>
    </source>
</evidence>